<dbReference type="EMBL" id="UYRV01002566">
    <property type="protein sequence ID" value="VDK48881.1"/>
    <property type="molecule type" value="Genomic_DNA"/>
</dbReference>
<dbReference type="PANTHER" id="PTHR24093:SF253">
    <property type="entry name" value="PLASMA MEMBRANE CALCIUM-TRANSPORTING ATPASE MCA-1"/>
    <property type="match status" value="1"/>
</dbReference>
<evidence type="ECO:0000259" key="3">
    <source>
        <dbReference type="Pfam" id="PF00122"/>
    </source>
</evidence>
<feature type="non-terminal residue" evidence="4">
    <location>
        <position position="206"/>
    </location>
</feature>
<evidence type="ECO:0000313" key="4">
    <source>
        <dbReference type="EMBL" id="VDK48881.1"/>
    </source>
</evidence>
<proteinExistence type="predicted"/>
<dbReference type="PANTHER" id="PTHR24093">
    <property type="entry name" value="CATION TRANSPORTING ATPASE"/>
    <property type="match status" value="1"/>
</dbReference>
<dbReference type="Gene3D" id="2.70.150.10">
    <property type="entry name" value="Calcium-transporting ATPase, cytoplasmic transduction domain A"/>
    <property type="match status" value="1"/>
</dbReference>
<dbReference type="InterPro" id="IPR023298">
    <property type="entry name" value="ATPase_P-typ_TM_dom_sf"/>
</dbReference>
<gene>
    <name evidence="4" type="ORF">CGOC_LOCUS1394</name>
</gene>
<organism evidence="4 5">
    <name type="scientific">Cylicostephanus goldi</name>
    <name type="common">Nematode worm</name>
    <dbReference type="NCBI Taxonomy" id="71465"/>
    <lineage>
        <taxon>Eukaryota</taxon>
        <taxon>Metazoa</taxon>
        <taxon>Ecdysozoa</taxon>
        <taxon>Nematoda</taxon>
        <taxon>Chromadorea</taxon>
        <taxon>Rhabditida</taxon>
        <taxon>Rhabditina</taxon>
        <taxon>Rhabditomorpha</taxon>
        <taxon>Strongyloidea</taxon>
        <taxon>Strongylidae</taxon>
        <taxon>Cylicostephanus</taxon>
    </lineage>
</organism>
<feature type="transmembrane region" description="Helical" evidence="2">
    <location>
        <begin position="51"/>
        <end position="71"/>
    </location>
</feature>
<sequence length="206" mass="21649">MQAPDEETSTAASLIAGAFMNNITGFDLLNATLTRNITTAKEPQGEGHGTAWIEGVAILLCVVVVVLVTAINDYSKERQFRSLQEKIETGQKFSVIRDGEAIDIPVSDLVVGDIARVKYGDLLPADGFLLQSNDLKVDESSLTGESDHITKSPETDPVLLSGTYAMEGSGKMLVTAVGVNSQTGIIMTLLGAGKTGLGDGDDDSSS</sequence>
<dbReference type="FunFam" id="2.70.150.10:FF:000001">
    <property type="entry name" value="Calcium-transporting ATPase"/>
    <property type="match status" value="1"/>
</dbReference>
<evidence type="ECO:0000256" key="1">
    <source>
        <dbReference type="ARBA" id="ARBA00022842"/>
    </source>
</evidence>
<dbReference type="GO" id="GO:0005886">
    <property type="term" value="C:plasma membrane"/>
    <property type="evidence" value="ECO:0007669"/>
    <property type="project" value="TreeGrafter"/>
</dbReference>
<dbReference type="OrthoDB" id="116380at2759"/>
<dbReference type="AlphaFoldDB" id="A0A3P6S0F6"/>
<protein>
    <recommendedName>
        <fullName evidence="3">P-type ATPase A domain-containing protein</fullName>
    </recommendedName>
</protein>
<keyword evidence="2" id="KW-0812">Transmembrane</keyword>
<dbReference type="GO" id="GO:0005524">
    <property type="term" value="F:ATP binding"/>
    <property type="evidence" value="ECO:0007669"/>
    <property type="project" value="InterPro"/>
</dbReference>
<dbReference type="InterPro" id="IPR008250">
    <property type="entry name" value="ATPase_P-typ_transduc_dom_A_sf"/>
</dbReference>
<dbReference type="Pfam" id="PF00122">
    <property type="entry name" value="E1-E2_ATPase"/>
    <property type="match status" value="1"/>
</dbReference>
<reference evidence="4 5" key="1">
    <citation type="submission" date="2018-11" db="EMBL/GenBank/DDBJ databases">
        <authorList>
            <consortium name="Pathogen Informatics"/>
        </authorList>
    </citation>
    <scope>NUCLEOTIDE SEQUENCE [LARGE SCALE GENOMIC DNA]</scope>
</reference>
<keyword evidence="1" id="KW-0460">Magnesium</keyword>
<dbReference type="SUPFAM" id="SSF81653">
    <property type="entry name" value="Calcium ATPase, transduction domain A"/>
    <property type="match status" value="1"/>
</dbReference>
<dbReference type="InterPro" id="IPR001757">
    <property type="entry name" value="P_typ_ATPase"/>
</dbReference>
<keyword evidence="5" id="KW-1185">Reference proteome</keyword>
<evidence type="ECO:0000313" key="5">
    <source>
        <dbReference type="Proteomes" id="UP000271889"/>
    </source>
</evidence>
<dbReference type="Proteomes" id="UP000271889">
    <property type="component" value="Unassembled WGS sequence"/>
</dbReference>
<accession>A0A3P6S0F6</accession>
<keyword evidence="2" id="KW-1133">Transmembrane helix</keyword>
<name>A0A3P6S0F6_CYLGO</name>
<dbReference type="GO" id="GO:0005388">
    <property type="term" value="F:P-type calcium transporter activity"/>
    <property type="evidence" value="ECO:0007669"/>
    <property type="project" value="TreeGrafter"/>
</dbReference>
<dbReference type="NCBIfam" id="TIGR01494">
    <property type="entry name" value="ATPase_P-type"/>
    <property type="match status" value="1"/>
</dbReference>
<keyword evidence="2" id="KW-0472">Membrane</keyword>
<feature type="domain" description="P-type ATPase A" evidence="3">
    <location>
        <begin position="93"/>
        <end position="190"/>
    </location>
</feature>
<evidence type="ECO:0000256" key="2">
    <source>
        <dbReference type="SAM" id="Phobius"/>
    </source>
</evidence>
<dbReference type="GO" id="GO:0016887">
    <property type="term" value="F:ATP hydrolysis activity"/>
    <property type="evidence" value="ECO:0007669"/>
    <property type="project" value="InterPro"/>
</dbReference>
<dbReference type="SUPFAM" id="SSF81665">
    <property type="entry name" value="Calcium ATPase, transmembrane domain M"/>
    <property type="match status" value="1"/>
</dbReference>
<dbReference type="InterPro" id="IPR059000">
    <property type="entry name" value="ATPase_P-type_domA"/>
</dbReference>
<dbReference type="GO" id="GO:0051480">
    <property type="term" value="P:regulation of cytosolic calcium ion concentration"/>
    <property type="evidence" value="ECO:0007669"/>
    <property type="project" value="TreeGrafter"/>
</dbReference>